<proteinExistence type="predicted"/>
<dbReference type="AlphaFoldDB" id="K6D640"/>
<sequence>MRKWFLSGLLLVFISIIAVWVTGYVEFLVFFNLIVGLISLVIAFYIQIGMGCFYRYNEIRNNHDHADYKGRNRLKYKLIAFGIPNVVVGETINRIFDIWT</sequence>
<evidence type="ECO:0008006" key="4">
    <source>
        <dbReference type="Google" id="ProtNLM"/>
    </source>
</evidence>
<keyword evidence="3" id="KW-1185">Reference proteome</keyword>
<reference evidence="2 3" key="1">
    <citation type="journal article" date="2012" name="Front. Microbiol.">
        <title>Redundancy and modularity in membrane-associated dissimilatory nitrate reduction in Bacillus.</title>
        <authorList>
            <person name="Heylen K."/>
            <person name="Keltjens J."/>
        </authorList>
    </citation>
    <scope>NUCLEOTIDE SEQUENCE [LARGE SCALE GENOMIC DNA]</scope>
    <source>
        <strain evidence="2 3">LMG 9581</strain>
    </source>
</reference>
<name>K6D640_SCHAZ</name>
<dbReference type="RefSeq" id="WP_004432151.1">
    <property type="nucleotide sequence ID" value="NZ_AJLR01000146.1"/>
</dbReference>
<accession>K6D640</accession>
<keyword evidence="1" id="KW-0812">Transmembrane</keyword>
<keyword evidence="1" id="KW-1133">Transmembrane helix</keyword>
<evidence type="ECO:0000313" key="3">
    <source>
        <dbReference type="Proteomes" id="UP000006315"/>
    </source>
</evidence>
<dbReference type="STRING" id="1131731.BAZO_17514"/>
<dbReference type="Proteomes" id="UP000006315">
    <property type="component" value="Unassembled WGS sequence"/>
</dbReference>
<feature type="transmembrane region" description="Helical" evidence="1">
    <location>
        <begin position="28"/>
        <end position="46"/>
    </location>
</feature>
<dbReference type="PATRIC" id="fig|1131731.3.peg.3570"/>
<dbReference type="EMBL" id="AJLR01000146">
    <property type="protein sequence ID" value="EKN63493.1"/>
    <property type="molecule type" value="Genomic_DNA"/>
</dbReference>
<dbReference type="GeneID" id="89468944"/>
<gene>
    <name evidence="2" type="ORF">BAZO_17514</name>
</gene>
<evidence type="ECO:0000313" key="2">
    <source>
        <dbReference type="EMBL" id="EKN63493.1"/>
    </source>
</evidence>
<evidence type="ECO:0000256" key="1">
    <source>
        <dbReference type="SAM" id="Phobius"/>
    </source>
</evidence>
<organism evidence="2 3">
    <name type="scientific">Schinkia azotoformans LMG 9581</name>
    <dbReference type="NCBI Taxonomy" id="1131731"/>
    <lineage>
        <taxon>Bacteria</taxon>
        <taxon>Bacillati</taxon>
        <taxon>Bacillota</taxon>
        <taxon>Bacilli</taxon>
        <taxon>Bacillales</taxon>
        <taxon>Bacillaceae</taxon>
        <taxon>Calidifontibacillus/Schinkia group</taxon>
        <taxon>Schinkia</taxon>
    </lineage>
</organism>
<keyword evidence="1" id="KW-0472">Membrane</keyword>
<comment type="caution">
    <text evidence="2">The sequence shown here is derived from an EMBL/GenBank/DDBJ whole genome shotgun (WGS) entry which is preliminary data.</text>
</comment>
<protein>
    <recommendedName>
        <fullName evidence="4">DUF3899 domain-containing protein</fullName>
    </recommendedName>
</protein>